<accession>A0A1I1TF03</accession>
<evidence type="ECO:0000313" key="1">
    <source>
        <dbReference type="EMBL" id="SFD55718.1"/>
    </source>
</evidence>
<evidence type="ECO:0008006" key="3">
    <source>
        <dbReference type="Google" id="ProtNLM"/>
    </source>
</evidence>
<protein>
    <recommendedName>
        <fullName evidence="3">Tryptophan synthase subunit beta</fullName>
    </recommendedName>
</protein>
<name>A0A1I1TF03_PSEOC</name>
<keyword evidence="2" id="KW-1185">Reference proteome</keyword>
<sequence length="110" mass="12553">MDEGKPVVYALRGAHGRLLRLDNQPFEGMNDTLAFHSAEVSHWLRSGEAQAQRDWLRESDRDVLRVMEDVITLLIERGIIDYTELPQAARDKLDIRALVRADLEGLVDRG</sequence>
<gene>
    <name evidence="1" type="ORF">SAMN05216372_102417</name>
</gene>
<dbReference type="Proteomes" id="UP000243950">
    <property type="component" value="Unassembled WGS sequence"/>
</dbReference>
<dbReference type="AlphaFoldDB" id="A0A1I1TF03"/>
<proteinExistence type="predicted"/>
<reference evidence="2" key="1">
    <citation type="submission" date="2016-10" db="EMBL/GenBank/DDBJ databases">
        <authorList>
            <person name="Varghese N."/>
            <person name="Submissions S."/>
        </authorList>
    </citation>
    <scope>NUCLEOTIDE SEQUENCE [LARGE SCALE GENOMIC DNA]</scope>
    <source>
        <strain evidence="2">JCM 2783</strain>
    </source>
</reference>
<evidence type="ECO:0000313" key="2">
    <source>
        <dbReference type="Proteomes" id="UP000243950"/>
    </source>
</evidence>
<dbReference type="EMBL" id="FOMO01000002">
    <property type="protein sequence ID" value="SFD55718.1"/>
    <property type="molecule type" value="Genomic_DNA"/>
</dbReference>
<dbReference type="RefSeq" id="WP_093502522.1">
    <property type="nucleotide sequence ID" value="NZ_BSSG01000002.1"/>
</dbReference>
<organism evidence="1 2">
    <name type="scientific">Pseudomonas straminea</name>
    <dbReference type="NCBI Taxonomy" id="47882"/>
    <lineage>
        <taxon>Bacteria</taxon>
        <taxon>Pseudomonadati</taxon>
        <taxon>Pseudomonadota</taxon>
        <taxon>Gammaproteobacteria</taxon>
        <taxon>Pseudomonadales</taxon>
        <taxon>Pseudomonadaceae</taxon>
        <taxon>Phytopseudomonas</taxon>
    </lineage>
</organism>